<protein>
    <submittedName>
        <fullName evidence="5">PAS domain-containing protein</fullName>
    </submittedName>
</protein>
<dbReference type="InterPro" id="IPR035965">
    <property type="entry name" value="PAS-like_dom_sf"/>
</dbReference>
<evidence type="ECO:0000313" key="6">
    <source>
        <dbReference type="Proteomes" id="UP000613030"/>
    </source>
</evidence>
<dbReference type="EMBL" id="JAERRB010000001">
    <property type="protein sequence ID" value="MBL0740330.1"/>
    <property type="molecule type" value="Genomic_DNA"/>
</dbReference>
<evidence type="ECO:0000256" key="2">
    <source>
        <dbReference type="ARBA" id="ARBA00022643"/>
    </source>
</evidence>
<keyword evidence="2" id="KW-0288">FMN</keyword>
<proteinExistence type="predicted"/>
<name>A0ABS1KLV9_9BACT</name>
<evidence type="ECO:0000256" key="3">
    <source>
        <dbReference type="ARBA" id="ARBA00022991"/>
    </source>
</evidence>
<dbReference type="Gene3D" id="3.30.450.20">
    <property type="entry name" value="PAS domain"/>
    <property type="match status" value="1"/>
</dbReference>
<dbReference type="RefSeq" id="WP_202007541.1">
    <property type="nucleotide sequence ID" value="NZ_JAERRB010000001.1"/>
</dbReference>
<dbReference type="PANTHER" id="PTHR47429">
    <property type="entry name" value="PROTEIN TWIN LOV 1"/>
    <property type="match status" value="1"/>
</dbReference>
<dbReference type="Proteomes" id="UP000613030">
    <property type="component" value="Unassembled WGS sequence"/>
</dbReference>
<dbReference type="NCBIfam" id="TIGR00229">
    <property type="entry name" value="sensory_box"/>
    <property type="match status" value="1"/>
</dbReference>
<dbReference type="PANTHER" id="PTHR47429:SF2">
    <property type="entry name" value="PROTEIN TWIN LOV 1"/>
    <property type="match status" value="1"/>
</dbReference>
<dbReference type="SUPFAM" id="SSF55785">
    <property type="entry name" value="PYP-like sensor domain (PAS domain)"/>
    <property type="match status" value="1"/>
</dbReference>
<keyword evidence="3" id="KW-0157">Chromophore</keyword>
<feature type="domain" description="PAS" evidence="4">
    <location>
        <begin position="58"/>
        <end position="152"/>
    </location>
</feature>
<evidence type="ECO:0000256" key="1">
    <source>
        <dbReference type="ARBA" id="ARBA00022630"/>
    </source>
</evidence>
<dbReference type="InterPro" id="IPR000014">
    <property type="entry name" value="PAS"/>
</dbReference>
<reference evidence="5 6" key="1">
    <citation type="submission" date="2021-01" db="EMBL/GenBank/DDBJ databases">
        <title>Chryseolinea sp. Jin1 Genome sequencing and assembly.</title>
        <authorList>
            <person name="Kim I."/>
        </authorList>
    </citation>
    <scope>NUCLEOTIDE SEQUENCE [LARGE SCALE GENOMIC DNA]</scope>
    <source>
        <strain evidence="5 6">Jin1</strain>
    </source>
</reference>
<keyword evidence="6" id="KW-1185">Reference proteome</keyword>
<organism evidence="5 6">
    <name type="scientific">Chryseolinea lacunae</name>
    <dbReference type="NCBI Taxonomy" id="2801331"/>
    <lineage>
        <taxon>Bacteria</taxon>
        <taxon>Pseudomonadati</taxon>
        <taxon>Bacteroidota</taxon>
        <taxon>Cytophagia</taxon>
        <taxon>Cytophagales</taxon>
        <taxon>Fulvivirgaceae</taxon>
        <taxon>Chryseolinea</taxon>
    </lineage>
</organism>
<comment type="caution">
    <text evidence="5">The sequence shown here is derived from an EMBL/GenBank/DDBJ whole genome shotgun (WGS) entry which is preliminary data.</text>
</comment>
<dbReference type="Pfam" id="PF13426">
    <property type="entry name" value="PAS_9"/>
    <property type="match status" value="1"/>
</dbReference>
<evidence type="ECO:0000259" key="4">
    <source>
        <dbReference type="Pfam" id="PF13426"/>
    </source>
</evidence>
<gene>
    <name evidence="5" type="ORF">JI741_03835</name>
</gene>
<evidence type="ECO:0000313" key="5">
    <source>
        <dbReference type="EMBL" id="MBL0740330.1"/>
    </source>
</evidence>
<dbReference type="CDD" id="cd00130">
    <property type="entry name" value="PAS"/>
    <property type="match status" value="1"/>
</dbReference>
<sequence>MKTDHPTFRFHPLLCWDIVAQGLYQKRNRLALESLRKFAAKHQLHIDLHAVAEKDFEALVITDADQTIQWVSHGFKSMTGYPAAYAKQRKPSFLQGPATRAADRQHIRDAVLRHQPCSATILNYRKDGTSYQCHIELIPLFTSNHILTHFLALEKEAR</sequence>
<keyword evidence="1" id="KW-0285">Flavoprotein</keyword>
<accession>A0ABS1KLV9</accession>